<comment type="caution">
    <text evidence="1">The sequence shown here is derived from an EMBL/GenBank/DDBJ whole genome shotgun (WGS) entry which is preliminary data.</text>
</comment>
<evidence type="ECO:0000313" key="1">
    <source>
        <dbReference type="EMBL" id="CAG8692021.1"/>
    </source>
</evidence>
<name>A0ACA9P8E1_9GLOM</name>
<sequence length="141" mass="16293">ASHQGWGVVKNVWNIYGHWMEDQKKLHINILELEAIHYVFQAFKDIQNQIVLVKSDSIIAVSYLNNQEETLSSRYSETRLEQVQELGELLLDFNTQNTEESARKSSDYLHNSTLLENGCMVSSTDQHVDRPTNTPILKNLF</sequence>
<dbReference type="EMBL" id="CAJVPU010024340">
    <property type="protein sequence ID" value="CAG8692021.1"/>
    <property type="molecule type" value="Genomic_DNA"/>
</dbReference>
<evidence type="ECO:0000313" key="2">
    <source>
        <dbReference type="Proteomes" id="UP000789702"/>
    </source>
</evidence>
<proteinExistence type="predicted"/>
<dbReference type="Proteomes" id="UP000789702">
    <property type="component" value="Unassembled WGS sequence"/>
</dbReference>
<keyword evidence="2" id="KW-1185">Reference proteome</keyword>
<organism evidence="1 2">
    <name type="scientific">Dentiscutata heterogama</name>
    <dbReference type="NCBI Taxonomy" id="1316150"/>
    <lineage>
        <taxon>Eukaryota</taxon>
        <taxon>Fungi</taxon>
        <taxon>Fungi incertae sedis</taxon>
        <taxon>Mucoromycota</taxon>
        <taxon>Glomeromycotina</taxon>
        <taxon>Glomeromycetes</taxon>
        <taxon>Diversisporales</taxon>
        <taxon>Gigasporaceae</taxon>
        <taxon>Dentiscutata</taxon>
    </lineage>
</organism>
<reference evidence="1" key="1">
    <citation type="submission" date="2021-06" db="EMBL/GenBank/DDBJ databases">
        <authorList>
            <person name="Kallberg Y."/>
            <person name="Tangrot J."/>
            <person name="Rosling A."/>
        </authorList>
    </citation>
    <scope>NUCLEOTIDE SEQUENCE</scope>
    <source>
        <strain evidence="1">IL203A</strain>
    </source>
</reference>
<protein>
    <submittedName>
        <fullName evidence="1">14117_t:CDS:1</fullName>
    </submittedName>
</protein>
<feature type="non-terminal residue" evidence="1">
    <location>
        <position position="1"/>
    </location>
</feature>
<accession>A0ACA9P8E1</accession>
<gene>
    <name evidence="1" type="ORF">DHETER_LOCUS11301</name>
</gene>